<dbReference type="Proteomes" id="UP000825679">
    <property type="component" value="Chromosome"/>
</dbReference>
<dbReference type="RefSeq" id="WP_221004858.1">
    <property type="nucleotide sequence ID" value="NZ_CP081150.1"/>
</dbReference>
<evidence type="ECO:0000313" key="2">
    <source>
        <dbReference type="Proteomes" id="UP000825679"/>
    </source>
</evidence>
<organism evidence="1 2">
    <name type="scientific">Deefgea tanakiae</name>
    <dbReference type="NCBI Taxonomy" id="2865840"/>
    <lineage>
        <taxon>Bacteria</taxon>
        <taxon>Pseudomonadati</taxon>
        <taxon>Pseudomonadota</taxon>
        <taxon>Betaproteobacteria</taxon>
        <taxon>Neisseriales</taxon>
        <taxon>Chitinibacteraceae</taxon>
        <taxon>Deefgea</taxon>
    </lineage>
</organism>
<gene>
    <name evidence="1" type="ORF">K4H28_08825</name>
</gene>
<protein>
    <submittedName>
        <fullName evidence="1">Uncharacterized protein</fullName>
    </submittedName>
</protein>
<dbReference type="EMBL" id="CP081150">
    <property type="protein sequence ID" value="QZA76452.1"/>
    <property type="molecule type" value="Genomic_DNA"/>
</dbReference>
<proteinExistence type="predicted"/>
<evidence type="ECO:0000313" key="1">
    <source>
        <dbReference type="EMBL" id="QZA76452.1"/>
    </source>
</evidence>
<name>A0ABX8Z1L1_9NEIS</name>
<reference evidence="1 2" key="1">
    <citation type="submission" date="2021-08" db="EMBL/GenBank/DDBJ databases">
        <title>complete genome sequencing of Deefgea sp. D25.</title>
        <authorList>
            <person name="Bae J.-W."/>
            <person name="Gim D.-H."/>
        </authorList>
    </citation>
    <scope>NUCLEOTIDE SEQUENCE [LARGE SCALE GENOMIC DNA]</scope>
    <source>
        <strain evidence="1 2">D25</strain>
    </source>
</reference>
<sequence length="48" mass="5507">MLSREAFEQEMARLDHIIHFGQSDQVISSLKALLREHRSAPNQACQTL</sequence>
<accession>A0ABX8Z1L1</accession>
<keyword evidence="2" id="KW-1185">Reference proteome</keyword>